<feature type="region of interest" description="Disordered" evidence="1">
    <location>
        <begin position="1"/>
        <end position="25"/>
    </location>
</feature>
<dbReference type="EMBL" id="JAENIL010000019">
    <property type="protein sequence ID" value="MBK1877553.1"/>
    <property type="molecule type" value="Genomic_DNA"/>
</dbReference>
<protein>
    <submittedName>
        <fullName evidence="2">Uncharacterized protein</fullName>
    </submittedName>
</protein>
<evidence type="ECO:0000256" key="1">
    <source>
        <dbReference type="SAM" id="MobiDB-lite"/>
    </source>
</evidence>
<accession>A0A934VRE8</accession>
<comment type="caution">
    <text evidence="2">The sequence shown here is derived from an EMBL/GenBank/DDBJ whole genome shotgun (WGS) entry which is preliminary data.</text>
</comment>
<dbReference type="RefSeq" id="WP_200355765.1">
    <property type="nucleotide sequence ID" value="NZ_JAENIL010000019.1"/>
</dbReference>
<proteinExistence type="predicted"/>
<name>A0A934VRE8_9BACT</name>
<evidence type="ECO:0000313" key="3">
    <source>
        <dbReference type="Proteomes" id="UP000617628"/>
    </source>
</evidence>
<dbReference type="Proteomes" id="UP000617628">
    <property type="component" value="Unassembled WGS sequence"/>
</dbReference>
<sequence>MMPPKSQKDKDRATPPEREFQRDDLRNQTFYHVGLEYYHYSQGTLDKAASRRVAKVARTRKRS</sequence>
<dbReference type="AlphaFoldDB" id="A0A934VRE8"/>
<organism evidence="2 3">
    <name type="scientific">Pelagicoccus mobilis</name>
    <dbReference type="NCBI Taxonomy" id="415221"/>
    <lineage>
        <taxon>Bacteria</taxon>
        <taxon>Pseudomonadati</taxon>
        <taxon>Verrucomicrobiota</taxon>
        <taxon>Opitutia</taxon>
        <taxon>Puniceicoccales</taxon>
        <taxon>Pelagicoccaceae</taxon>
        <taxon>Pelagicoccus</taxon>
    </lineage>
</organism>
<reference evidence="2" key="1">
    <citation type="submission" date="2021-01" db="EMBL/GenBank/DDBJ databases">
        <title>Modified the classification status of verrucomicrobia.</title>
        <authorList>
            <person name="Feng X."/>
        </authorList>
    </citation>
    <scope>NUCLEOTIDE SEQUENCE</scope>
    <source>
        <strain evidence="2">KCTC 13126</strain>
    </source>
</reference>
<keyword evidence="3" id="KW-1185">Reference proteome</keyword>
<evidence type="ECO:0000313" key="2">
    <source>
        <dbReference type="EMBL" id="MBK1877553.1"/>
    </source>
</evidence>
<gene>
    <name evidence="2" type="ORF">JIN87_11790</name>
</gene>